<accession>A0A2A4T2L4</accession>
<dbReference type="PANTHER" id="PTHR34309">
    <property type="entry name" value="SLR1406 PROTEIN"/>
    <property type="match status" value="1"/>
</dbReference>
<dbReference type="InterPro" id="IPR052517">
    <property type="entry name" value="GlcG_carb_metab_protein"/>
</dbReference>
<dbReference type="PANTHER" id="PTHR34309:SF10">
    <property type="entry name" value="SLR1406 PROTEIN"/>
    <property type="match status" value="1"/>
</dbReference>
<dbReference type="InterPro" id="IPR005624">
    <property type="entry name" value="PduO/GlcC-like"/>
</dbReference>
<keyword evidence="1" id="KW-0732">Signal</keyword>
<feature type="chain" id="PRO_5012675378" description="Heme-binding protein" evidence="1">
    <location>
        <begin position="29"/>
        <end position="170"/>
    </location>
</feature>
<dbReference type="Pfam" id="PF03928">
    <property type="entry name" value="HbpS-like"/>
    <property type="match status" value="1"/>
</dbReference>
<name>A0A2A4T2L4_9DELT</name>
<evidence type="ECO:0000256" key="1">
    <source>
        <dbReference type="SAM" id="SignalP"/>
    </source>
</evidence>
<evidence type="ECO:0000313" key="3">
    <source>
        <dbReference type="Proteomes" id="UP000218113"/>
    </source>
</evidence>
<dbReference type="Proteomes" id="UP000218113">
    <property type="component" value="Unassembled WGS sequence"/>
</dbReference>
<comment type="caution">
    <text evidence="2">The sequence shown here is derived from an EMBL/GenBank/DDBJ whole genome shotgun (WGS) entry which is preliminary data.</text>
</comment>
<dbReference type="EMBL" id="NVSR01000061">
    <property type="protein sequence ID" value="PCI27395.1"/>
    <property type="molecule type" value="Genomic_DNA"/>
</dbReference>
<dbReference type="AlphaFoldDB" id="A0A2A4T2L4"/>
<evidence type="ECO:0000313" key="2">
    <source>
        <dbReference type="EMBL" id="PCI27395.1"/>
    </source>
</evidence>
<gene>
    <name evidence="2" type="ORF">COB67_08560</name>
</gene>
<dbReference type="InterPro" id="IPR038084">
    <property type="entry name" value="PduO/GlcC-like_sf"/>
</dbReference>
<proteinExistence type="predicted"/>
<feature type="signal peptide" evidence="1">
    <location>
        <begin position="1"/>
        <end position="28"/>
    </location>
</feature>
<dbReference type="SUPFAM" id="SSF143744">
    <property type="entry name" value="GlcG-like"/>
    <property type="match status" value="1"/>
</dbReference>
<protein>
    <recommendedName>
        <fullName evidence="4">Heme-binding protein</fullName>
    </recommendedName>
</protein>
<evidence type="ECO:0008006" key="4">
    <source>
        <dbReference type="Google" id="ProtNLM"/>
    </source>
</evidence>
<reference evidence="3" key="1">
    <citation type="submission" date="2017-08" db="EMBL/GenBank/DDBJ databases">
        <title>A dynamic microbial community with high functional redundancy inhabits the cold, oxic subseafloor aquifer.</title>
        <authorList>
            <person name="Tully B.J."/>
            <person name="Wheat C.G."/>
            <person name="Glazer B.T."/>
            <person name="Huber J.A."/>
        </authorList>
    </citation>
    <scope>NUCLEOTIDE SEQUENCE [LARGE SCALE GENOMIC DNA]</scope>
</reference>
<sequence length="170" mass="17440">MKTWIKKTGILSGAISLTMLLCTNAVFAVSALPKQAYLPLEMAQKAADTALQTCKKDGYMVSVTVVDRSGVVKVVLRGDGAGPHTLGSSAGKAYTAASMKRATLGLANFIKDKPALHGLRDMDDRMLILGGGLPIKIGGEVVGGIGVGGAPGGHLDEACAKAGIQSLTQF</sequence>
<dbReference type="Gene3D" id="3.30.450.150">
    <property type="entry name" value="Haem-degrading domain"/>
    <property type="match status" value="1"/>
</dbReference>
<organism evidence="2 3">
    <name type="scientific">SAR324 cluster bacterium</name>
    <dbReference type="NCBI Taxonomy" id="2024889"/>
    <lineage>
        <taxon>Bacteria</taxon>
        <taxon>Deltaproteobacteria</taxon>
        <taxon>SAR324 cluster</taxon>
    </lineage>
</organism>